<evidence type="ECO:0000256" key="2">
    <source>
        <dbReference type="ARBA" id="ARBA00022741"/>
    </source>
</evidence>
<accession>A0A382JF45</accession>
<evidence type="ECO:0000313" key="9">
    <source>
        <dbReference type="EMBL" id="SVC09982.1"/>
    </source>
</evidence>
<sequence length="231" mass="25264">MSFIERLHIGLRRTAQEWSKRLDELSFQDASKDELTSGRKESLEALEELLIEADVGLVATKTILQRVRENEGQDGSALRSRVQAEVLSILTGPKYELKEQSAPRVVLVVGVNGTGKTTTVGKLAELWRLEGLVPLICAADTFRAAAVEQVETWAKRAAVDIVRSNPGADPASVVYDAMKAGQARNCDVVVVDTAGRLHTRSDLMDELGKIRRVIAREIPGAPHEVLMVLDA</sequence>
<dbReference type="PANTHER" id="PTHR43134:SF1">
    <property type="entry name" value="SIGNAL RECOGNITION PARTICLE RECEPTOR SUBUNIT ALPHA"/>
    <property type="match status" value="1"/>
</dbReference>
<dbReference type="InterPro" id="IPR000897">
    <property type="entry name" value="SRP54_GTPase_dom"/>
</dbReference>
<dbReference type="SMART" id="SM00962">
    <property type="entry name" value="SRP54"/>
    <property type="match status" value="1"/>
</dbReference>
<keyword evidence="4" id="KW-0472">Membrane</keyword>
<dbReference type="GO" id="GO:0005737">
    <property type="term" value="C:cytoplasm"/>
    <property type="evidence" value="ECO:0007669"/>
    <property type="project" value="UniProtKB-ARBA"/>
</dbReference>
<evidence type="ECO:0000256" key="6">
    <source>
        <dbReference type="ARBA" id="ARBA00029433"/>
    </source>
</evidence>
<dbReference type="InterPro" id="IPR036225">
    <property type="entry name" value="SRP/SRP_N"/>
</dbReference>
<dbReference type="AlphaFoldDB" id="A0A382JF45"/>
<dbReference type="SUPFAM" id="SSF52540">
    <property type="entry name" value="P-loop containing nucleoside triphosphate hydrolases"/>
    <property type="match status" value="1"/>
</dbReference>
<proteinExistence type="inferred from homology"/>
<protein>
    <recommendedName>
        <fullName evidence="10">SRP54-type proteins GTP-binding domain-containing protein</fullName>
    </recommendedName>
</protein>
<evidence type="ECO:0000256" key="3">
    <source>
        <dbReference type="ARBA" id="ARBA00023134"/>
    </source>
</evidence>
<dbReference type="Gene3D" id="1.20.120.140">
    <property type="entry name" value="Signal recognition particle SRP54, nucleotide-binding domain"/>
    <property type="match status" value="1"/>
</dbReference>
<dbReference type="GO" id="GO:0006614">
    <property type="term" value="P:SRP-dependent cotranslational protein targeting to membrane"/>
    <property type="evidence" value="ECO:0007669"/>
    <property type="project" value="InterPro"/>
</dbReference>
<feature type="domain" description="SRP54-type proteins GTP-binding" evidence="7">
    <location>
        <begin position="103"/>
        <end position="231"/>
    </location>
</feature>
<dbReference type="SMART" id="SM00963">
    <property type="entry name" value="SRP54_N"/>
    <property type="match status" value="1"/>
</dbReference>
<evidence type="ECO:0000256" key="5">
    <source>
        <dbReference type="ARBA" id="ARBA00023170"/>
    </source>
</evidence>
<dbReference type="EMBL" id="UINC01073524">
    <property type="protein sequence ID" value="SVC09982.1"/>
    <property type="molecule type" value="Genomic_DNA"/>
</dbReference>
<dbReference type="Gene3D" id="3.40.50.300">
    <property type="entry name" value="P-loop containing nucleotide triphosphate hydrolases"/>
    <property type="match status" value="1"/>
</dbReference>
<dbReference type="GO" id="GO:0012505">
    <property type="term" value="C:endomembrane system"/>
    <property type="evidence" value="ECO:0007669"/>
    <property type="project" value="UniProtKB-SubCell"/>
</dbReference>
<reference evidence="9" key="1">
    <citation type="submission" date="2018-05" db="EMBL/GenBank/DDBJ databases">
        <authorList>
            <person name="Lanie J.A."/>
            <person name="Ng W.-L."/>
            <person name="Kazmierczak K.M."/>
            <person name="Andrzejewski T.M."/>
            <person name="Davidsen T.M."/>
            <person name="Wayne K.J."/>
            <person name="Tettelin H."/>
            <person name="Glass J.I."/>
            <person name="Rusch D."/>
            <person name="Podicherti R."/>
            <person name="Tsui H.-C.T."/>
            <person name="Winkler M.E."/>
        </authorList>
    </citation>
    <scope>NUCLEOTIDE SEQUENCE</scope>
</reference>
<feature type="non-terminal residue" evidence="9">
    <location>
        <position position="231"/>
    </location>
</feature>
<dbReference type="InterPro" id="IPR027417">
    <property type="entry name" value="P-loop_NTPase"/>
</dbReference>
<evidence type="ECO:0000259" key="7">
    <source>
        <dbReference type="SMART" id="SM00962"/>
    </source>
</evidence>
<dbReference type="Pfam" id="PF02881">
    <property type="entry name" value="SRP54_N"/>
    <property type="match status" value="1"/>
</dbReference>
<comment type="similarity">
    <text evidence="1">Belongs to the GTP-binding SRP family.</text>
</comment>
<dbReference type="InterPro" id="IPR042101">
    <property type="entry name" value="SRP54_N_sf"/>
</dbReference>
<dbReference type="GO" id="GO:0005886">
    <property type="term" value="C:plasma membrane"/>
    <property type="evidence" value="ECO:0007669"/>
    <property type="project" value="TreeGrafter"/>
</dbReference>
<dbReference type="Pfam" id="PF00448">
    <property type="entry name" value="SRP54"/>
    <property type="match status" value="1"/>
</dbReference>
<dbReference type="InterPro" id="IPR013822">
    <property type="entry name" value="Signal_recog_particl_SRP54_hlx"/>
</dbReference>
<keyword evidence="2" id="KW-0547">Nucleotide-binding</keyword>
<dbReference type="GO" id="GO:0005525">
    <property type="term" value="F:GTP binding"/>
    <property type="evidence" value="ECO:0007669"/>
    <property type="project" value="UniProtKB-KW"/>
</dbReference>
<evidence type="ECO:0008006" key="10">
    <source>
        <dbReference type="Google" id="ProtNLM"/>
    </source>
</evidence>
<dbReference type="GO" id="GO:0005047">
    <property type="term" value="F:signal recognition particle binding"/>
    <property type="evidence" value="ECO:0007669"/>
    <property type="project" value="TreeGrafter"/>
</dbReference>
<comment type="subcellular location">
    <subcellularLocation>
        <location evidence="6">Endomembrane system</location>
        <topology evidence="6">Peripheral membrane protein</topology>
        <orientation evidence="6">Cytoplasmic side</orientation>
    </subcellularLocation>
</comment>
<keyword evidence="5" id="KW-0675">Receptor</keyword>
<evidence type="ECO:0000259" key="8">
    <source>
        <dbReference type="SMART" id="SM00963"/>
    </source>
</evidence>
<organism evidence="9">
    <name type="scientific">marine metagenome</name>
    <dbReference type="NCBI Taxonomy" id="408172"/>
    <lineage>
        <taxon>unclassified sequences</taxon>
        <taxon>metagenomes</taxon>
        <taxon>ecological metagenomes</taxon>
    </lineage>
</organism>
<evidence type="ECO:0000256" key="4">
    <source>
        <dbReference type="ARBA" id="ARBA00023136"/>
    </source>
</evidence>
<keyword evidence="3" id="KW-0342">GTP-binding</keyword>
<dbReference type="GO" id="GO:0003924">
    <property type="term" value="F:GTPase activity"/>
    <property type="evidence" value="ECO:0007669"/>
    <property type="project" value="TreeGrafter"/>
</dbReference>
<evidence type="ECO:0000256" key="1">
    <source>
        <dbReference type="ARBA" id="ARBA00008531"/>
    </source>
</evidence>
<dbReference type="PANTHER" id="PTHR43134">
    <property type="entry name" value="SIGNAL RECOGNITION PARTICLE RECEPTOR SUBUNIT ALPHA"/>
    <property type="match status" value="1"/>
</dbReference>
<gene>
    <name evidence="9" type="ORF">METZ01_LOCUS262836</name>
</gene>
<name>A0A382JF45_9ZZZZ</name>
<feature type="domain" description="Signal recognition particle SRP54 helical bundle" evidence="8">
    <location>
        <begin position="14"/>
        <end position="90"/>
    </location>
</feature>
<dbReference type="SUPFAM" id="SSF47364">
    <property type="entry name" value="Domain of the SRP/SRP receptor G-proteins"/>
    <property type="match status" value="1"/>
</dbReference>